<dbReference type="InterPro" id="IPR015424">
    <property type="entry name" value="PyrdxlP-dep_Trfase"/>
</dbReference>
<dbReference type="PANTHER" id="PTHR43277:SF3">
    <property type="entry name" value="DECARBOXYLASE, PUTATIVE-RELATED"/>
    <property type="match status" value="1"/>
</dbReference>
<dbReference type="CDD" id="cd00615">
    <property type="entry name" value="Orn_deC_like"/>
    <property type="match status" value="1"/>
</dbReference>
<comment type="similarity">
    <text evidence="2">Belongs to the Orn/Lys/Arg decarboxylase class-I family.</text>
</comment>
<dbReference type="Gene3D" id="3.40.640.10">
    <property type="entry name" value="Type I PLP-dependent aspartate aminotransferase-like (Major domain)"/>
    <property type="match status" value="1"/>
</dbReference>
<dbReference type="RefSeq" id="WP_209866147.1">
    <property type="nucleotide sequence ID" value="NZ_JAGGLD010000011.1"/>
</dbReference>
<dbReference type="InterPro" id="IPR015421">
    <property type="entry name" value="PyrdxlP-dep_Trfase_major"/>
</dbReference>
<reference evidence="8 9" key="1">
    <citation type="submission" date="2021-03" db="EMBL/GenBank/DDBJ databases">
        <title>Genomic Encyclopedia of Type Strains, Phase IV (KMG-IV): sequencing the most valuable type-strain genomes for metagenomic binning, comparative biology and taxonomic classification.</title>
        <authorList>
            <person name="Goeker M."/>
        </authorList>
    </citation>
    <scope>NUCLEOTIDE SEQUENCE [LARGE SCALE GENOMIC DNA]</scope>
    <source>
        <strain evidence="8 9">DSM 26806</strain>
    </source>
</reference>
<accession>A0ABS4JLT9</accession>
<dbReference type="InterPro" id="IPR000310">
    <property type="entry name" value="Orn/Lys/Arg_deCO2ase_major_dom"/>
</dbReference>
<proteinExistence type="inferred from homology"/>
<evidence type="ECO:0000259" key="6">
    <source>
        <dbReference type="Pfam" id="PF01276"/>
    </source>
</evidence>
<keyword evidence="5" id="KW-0456">Lyase</keyword>
<dbReference type="InterPro" id="IPR008286">
    <property type="entry name" value="Prn/Lys/Arg_de-COase_C"/>
</dbReference>
<protein>
    <submittedName>
        <fullName evidence="8">Arginine/lysine/ornithine decarboxylase</fullName>
    </submittedName>
</protein>
<evidence type="ECO:0000256" key="5">
    <source>
        <dbReference type="ARBA" id="ARBA00023239"/>
    </source>
</evidence>
<evidence type="ECO:0000256" key="1">
    <source>
        <dbReference type="ARBA" id="ARBA00001933"/>
    </source>
</evidence>
<evidence type="ECO:0000313" key="9">
    <source>
        <dbReference type="Proteomes" id="UP001519288"/>
    </source>
</evidence>
<dbReference type="Gene3D" id="3.90.105.10">
    <property type="entry name" value="Molybdopterin biosynthesis moea protein, domain 2"/>
    <property type="match status" value="1"/>
</dbReference>
<keyword evidence="4" id="KW-0663">Pyridoxal phosphate</keyword>
<dbReference type="Proteomes" id="UP001519288">
    <property type="component" value="Unassembled WGS sequence"/>
</dbReference>
<gene>
    <name evidence="8" type="ORF">J2Z69_003789</name>
</gene>
<dbReference type="Pfam" id="PF03711">
    <property type="entry name" value="OKR_DC_1_C"/>
    <property type="match status" value="1"/>
</dbReference>
<dbReference type="Pfam" id="PF01276">
    <property type="entry name" value="OKR_DC_1"/>
    <property type="match status" value="1"/>
</dbReference>
<feature type="domain" description="Orn/Lys/Arg decarboxylases family 1 pyridoxal-P attachment site" evidence="6">
    <location>
        <begin position="9"/>
        <end position="316"/>
    </location>
</feature>
<sequence length="515" mass="57034">MSKFEQQAPLAEALVNYAKAGQSSFHVPGHKNGHAFKMMRSEAAGYLERVALIDATEIIGLDDLHHPEGVIAQAQERAARFYGADESFFLVGGSTVGNQALILSVCTEPGDVLLVQRNVHKSIIHGCMLAGAHVVFLTPQFDARSGLAIIPSYTTVAEALIRYPEAKGLLVTSPNYYGMGESLKSIIELCHEHDLPVLVDEAHGAHFGLHTDLPVSAMAEGADGVVQSTHKMLTALTMGSMLHIQGDYLNRSLLKQRLAMLQSSSPSYAIMASLDLTRSELEQKGEDAFTEALIQCNRIRDYAKGKRLSIVEPEGIEGYSRQDPFKIVIYDKFEQRSGYELQEMLEKQGCIPEMSDHRHVVLALSLATSSEEIDHLINAMNSIEDELADILPIIKQNNLPNEPLMIGEQNQLSTWNNSNENKISDIVPFNLRTWKEDQLETILLEKVEGYSSGEMVIPYPPGIPLLYIGEVISKETIEVLKRCRLANFKCQGVSDTTLRTLRVISSGKLEKQYVE</sequence>
<dbReference type="InterPro" id="IPR036633">
    <property type="entry name" value="Prn/Lys/Arg_de-COase_C_sf"/>
</dbReference>
<evidence type="ECO:0000313" key="8">
    <source>
        <dbReference type="EMBL" id="MBP2002680.1"/>
    </source>
</evidence>
<name>A0ABS4JLT9_9BACL</name>
<keyword evidence="9" id="KW-1185">Reference proteome</keyword>
<evidence type="ECO:0000259" key="7">
    <source>
        <dbReference type="Pfam" id="PF03711"/>
    </source>
</evidence>
<comment type="caution">
    <text evidence="8">The sequence shown here is derived from an EMBL/GenBank/DDBJ whole genome shotgun (WGS) entry which is preliminary data.</text>
</comment>
<evidence type="ECO:0000256" key="4">
    <source>
        <dbReference type="ARBA" id="ARBA00022898"/>
    </source>
</evidence>
<keyword evidence="3" id="KW-0210">Decarboxylase</keyword>
<comment type="cofactor">
    <cofactor evidence="1">
        <name>pyridoxal 5'-phosphate</name>
        <dbReference type="ChEBI" id="CHEBI:597326"/>
    </cofactor>
</comment>
<dbReference type="PANTHER" id="PTHR43277">
    <property type="entry name" value="ARGININE DECARBOXYLASE"/>
    <property type="match status" value="1"/>
</dbReference>
<dbReference type="EMBL" id="JAGGLD010000011">
    <property type="protein sequence ID" value="MBP2002680.1"/>
    <property type="molecule type" value="Genomic_DNA"/>
</dbReference>
<dbReference type="InterPro" id="IPR052357">
    <property type="entry name" value="Orn_Lys_Arg_decarboxylase-I"/>
</dbReference>
<evidence type="ECO:0000256" key="2">
    <source>
        <dbReference type="ARBA" id="ARBA00010671"/>
    </source>
</evidence>
<evidence type="ECO:0000256" key="3">
    <source>
        <dbReference type="ARBA" id="ARBA00022793"/>
    </source>
</evidence>
<organism evidence="8 9">
    <name type="scientific">Paenibacillus shirakamiensis</name>
    <dbReference type="NCBI Taxonomy" id="1265935"/>
    <lineage>
        <taxon>Bacteria</taxon>
        <taxon>Bacillati</taxon>
        <taxon>Bacillota</taxon>
        <taxon>Bacilli</taxon>
        <taxon>Bacillales</taxon>
        <taxon>Paenibacillaceae</taxon>
        <taxon>Paenibacillus</taxon>
    </lineage>
</organism>
<dbReference type="SUPFAM" id="SSF55904">
    <property type="entry name" value="Ornithine decarboxylase C-terminal domain"/>
    <property type="match status" value="1"/>
</dbReference>
<dbReference type="SUPFAM" id="SSF53383">
    <property type="entry name" value="PLP-dependent transferases"/>
    <property type="match status" value="1"/>
</dbReference>
<feature type="domain" description="Orn/Lys/Arg decarboxylase C-terminal" evidence="7">
    <location>
        <begin position="436"/>
        <end position="481"/>
    </location>
</feature>